<comment type="caution">
    <text evidence="2">The sequence shown here is derived from an EMBL/GenBank/DDBJ whole genome shotgun (WGS) entry which is preliminary data.</text>
</comment>
<dbReference type="Proteomes" id="UP000304900">
    <property type="component" value="Unassembled WGS sequence"/>
</dbReference>
<dbReference type="OrthoDB" id="9808428at2"/>
<dbReference type="InterPro" id="IPR008538">
    <property type="entry name" value="Uma2"/>
</dbReference>
<evidence type="ECO:0000313" key="2">
    <source>
        <dbReference type="EMBL" id="TKT94325.1"/>
    </source>
</evidence>
<keyword evidence="2" id="KW-0540">Nuclease</keyword>
<feature type="domain" description="Putative restriction endonuclease" evidence="1">
    <location>
        <begin position="18"/>
        <end position="189"/>
    </location>
</feature>
<dbReference type="PANTHER" id="PTHR36558:SF1">
    <property type="entry name" value="RESTRICTION ENDONUCLEASE DOMAIN-CONTAINING PROTEIN-RELATED"/>
    <property type="match status" value="1"/>
</dbReference>
<dbReference type="Pfam" id="PF05685">
    <property type="entry name" value="Uma2"/>
    <property type="match status" value="1"/>
</dbReference>
<accession>A0A4U6DBZ4</accession>
<keyword evidence="2" id="KW-0378">Hydrolase</keyword>
<evidence type="ECO:0000313" key="3">
    <source>
        <dbReference type="Proteomes" id="UP000304900"/>
    </source>
</evidence>
<dbReference type="GO" id="GO:0004519">
    <property type="term" value="F:endonuclease activity"/>
    <property type="evidence" value="ECO:0007669"/>
    <property type="project" value="UniProtKB-KW"/>
</dbReference>
<organism evidence="2 3">
    <name type="scientific">Dyadobacter frigoris</name>
    <dbReference type="NCBI Taxonomy" id="2576211"/>
    <lineage>
        <taxon>Bacteria</taxon>
        <taxon>Pseudomonadati</taxon>
        <taxon>Bacteroidota</taxon>
        <taxon>Cytophagia</taxon>
        <taxon>Cytophagales</taxon>
        <taxon>Spirosomataceae</taxon>
        <taxon>Dyadobacter</taxon>
    </lineage>
</organism>
<proteinExistence type="predicted"/>
<name>A0A4U6DBZ4_9BACT</name>
<dbReference type="PANTHER" id="PTHR36558">
    <property type="entry name" value="GLR1098 PROTEIN"/>
    <property type="match status" value="1"/>
</dbReference>
<gene>
    <name evidence="2" type="ORF">FDK13_03685</name>
</gene>
<dbReference type="Gene3D" id="3.90.1570.10">
    <property type="entry name" value="tt1808, chain A"/>
    <property type="match status" value="1"/>
</dbReference>
<dbReference type="EMBL" id="SZVO01000001">
    <property type="protein sequence ID" value="TKT94325.1"/>
    <property type="molecule type" value="Genomic_DNA"/>
</dbReference>
<evidence type="ECO:0000259" key="1">
    <source>
        <dbReference type="Pfam" id="PF05685"/>
    </source>
</evidence>
<reference evidence="2 3" key="1">
    <citation type="submission" date="2019-05" db="EMBL/GenBank/DDBJ databases">
        <title>Dyadobacter AR-3-8 sp. nov., isolated from arctic soil.</title>
        <authorList>
            <person name="Chaudhary D.K."/>
        </authorList>
    </citation>
    <scope>NUCLEOTIDE SEQUENCE [LARGE SCALE GENOMIC DNA]</scope>
    <source>
        <strain evidence="2 3">AR-3-8</strain>
    </source>
</reference>
<dbReference type="CDD" id="cd06260">
    <property type="entry name" value="DUF820-like"/>
    <property type="match status" value="1"/>
</dbReference>
<keyword evidence="3" id="KW-1185">Reference proteome</keyword>
<dbReference type="InterPro" id="IPR012296">
    <property type="entry name" value="Nuclease_put_TT1808"/>
</dbReference>
<dbReference type="AlphaFoldDB" id="A0A4U6DBZ4"/>
<protein>
    <submittedName>
        <fullName evidence="2">Uma2 family endonuclease</fullName>
    </submittedName>
</protein>
<dbReference type="InterPro" id="IPR011335">
    <property type="entry name" value="Restrct_endonuc-II-like"/>
</dbReference>
<dbReference type="SUPFAM" id="SSF52980">
    <property type="entry name" value="Restriction endonuclease-like"/>
    <property type="match status" value="1"/>
</dbReference>
<sequence length="197" mass="22614">MEITSLDQLDPNATYSYADYLKWRIDERIELIKGKIFKMSPAPATRHQLHVGEIYRRLSNHLYRNSCKVFISPFDVRLTPLKKSDSSKIYTVVQPDICVVCNPAKIDSKGCIGAPDLIVEVLSPGNTDKEMKEKFEIYEENGVKEYWLVEPDHHIVLVYKLNETGKFIGLKPFTESEILTSEVVEGFEVLVKDIFDV</sequence>
<keyword evidence="2" id="KW-0255">Endonuclease</keyword>
<dbReference type="RefSeq" id="WP_137338613.1">
    <property type="nucleotide sequence ID" value="NZ_BSQH01000024.1"/>
</dbReference>